<evidence type="ECO:0000313" key="2">
    <source>
        <dbReference type="EMBL" id="RXE59697.1"/>
    </source>
</evidence>
<gene>
    <name evidence="2" type="ORF">EFD62_05105</name>
</gene>
<dbReference type="RefSeq" id="WP_128705819.1">
    <property type="nucleotide sequence ID" value="NZ_RLII01000004.1"/>
</dbReference>
<accession>A0A4Q0I6Z6</accession>
<feature type="compositionally biased region" description="Low complexity" evidence="1">
    <location>
        <begin position="71"/>
        <end position="83"/>
    </location>
</feature>
<dbReference type="OrthoDB" id="1958145at2"/>
<sequence length="177" mass="19080">MSNLLLTILELLEESSQNLNSGKTQQYNPANRNPNRNVMRPVQRPPYNLGTGGKPSPNGRPATSGGLNPNGSSSFEGEGQGSFNYLSPEGEGQGSLNYLSPEGEVSFEGSHGRKGSLGSKGNAKSQKNRIITTEPSHQPTLSDTHNLDFSEITESDILRGIVFSEILGKPRSLRRGR</sequence>
<dbReference type="EMBL" id="RLII01000004">
    <property type="protein sequence ID" value="RXE59697.1"/>
    <property type="molecule type" value="Genomic_DNA"/>
</dbReference>
<dbReference type="AlphaFoldDB" id="A0A4Q0I6Z6"/>
<comment type="caution">
    <text evidence="2">The sequence shown here is derived from an EMBL/GenBank/DDBJ whole genome shotgun (WGS) entry which is preliminary data.</text>
</comment>
<dbReference type="Proteomes" id="UP000289166">
    <property type="component" value="Unassembled WGS sequence"/>
</dbReference>
<name>A0A4Q0I6Z6_9FIRM</name>
<protein>
    <submittedName>
        <fullName evidence="2">Uncharacterized protein</fullName>
    </submittedName>
</protein>
<evidence type="ECO:0000313" key="3">
    <source>
        <dbReference type="Proteomes" id="UP000289166"/>
    </source>
</evidence>
<feature type="compositionally biased region" description="Polar residues" evidence="1">
    <location>
        <begin position="122"/>
        <end position="144"/>
    </location>
</feature>
<reference evidence="3" key="1">
    <citation type="submission" date="2018-11" db="EMBL/GenBank/DDBJ databases">
        <title>Genome sequencing of a novel mesophilic and cellulolytic organism within the genus Hungateiclostridium.</title>
        <authorList>
            <person name="Rettenmaier R."/>
            <person name="Liebl W."/>
            <person name="Zverlov V."/>
        </authorList>
    </citation>
    <scope>NUCLEOTIDE SEQUENCE [LARGE SCALE GENOMIC DNA]</scope>
    <source>
        <strain evidence="3">N2K1</strain>
    </source>
</reference>
<keyword evidence="3" id="KW-1185">Reference proteome</keyword>
<organism evidence="2 3">
    <name type="scientific">Acetivibrio mesophilus</name>
    <dbReference type="NCBI Taxonomy" id="2487273"/>
    <lineage>
        <taxon>Bacteria</taxon>
        <taxon>Bacillati</taxon>
        <taxon>Bacillota</taxon>
        <taxon>Clostridia</taxon>
        <taxon>Eubacteriales</taxon>
        <taxon>Oscillospiraceae</taxon>
        <taxon>Acetivibrio</taxon>
    </lineage>
</organism>
<evidence type="ECO:0000256" key="1">
    <source>
        <dbReference type="SAM" id="MobiDB-lite"/>
    </source>
</evidence>
<proteinExistence type="predicted"/>
<feature type="compositionally biased region" description="Low complexity" evidence="1">
    <location>
        <begin position="28"/>
        <end position="46"/>
    </location>
</feature>
<feature type="region of interest" description="Disordered" evidence="1">
    <location>
        <begin position="17"/>
        <end position="146"/>
    </location>
</feature>